<reference key="2">
    <citation type="submission" date="2011-10" db="EMBL/GenBank/DDBJ databases">
        <title>The genome and transcriptome sequence of Clonorchis sinensis provide insights into the carcinogenic liver fluke.</title>
        <authorList>
            <person name="Wang X."/>
            <person name="Huang Y."/>
            <person name="Chen W."/>
            <person name="Liu H."/>
            <person name="Guo L."/>
            <person name="Chen Y."/>
            <person name="Luo F."/>
            <person name="Zhou W."/>
            <person name="Sun J."/>
            <person name="Mao Q."/>
            <person name="Liang P."/>
            <person name="Zhou C."/>
            <person name="Tian Y."/>
            <person name="Men J."/>
            <person name="Lv X."/>
            <person name="Huang L."/>
            <person name="Zhou J."/>
            <person name="Hu Y."/>
            <person name="Li R."/>
            <person name="Zhang F."/>
            <person name="Lei H."/>
            <person name="Li X."/>
            <person name="Hu X."/>
            <person name="Liang C."/>
            <person name="Xu J."/>
            <person name="Wu Z."/>
            <person name="Yu X."/>
        </authorList>
    </citation>
    <scope>NUCLEOTIDE SEQUENCE</scope>
    <source>
        <strain>Henan</strain>
    </source>
</reference>
<evidence type="ECO:0000313" key="1">
    <source>
        <dbReference type="EMBL" id="GAA54661.1"/>
    </source>
</evidence>
<dbReference type="AlphaFoldDB" id="G7YNY0"/>
<dbReference type="Proteomes" id="UP000008909">
    <property type="component" value="Unassembled WGS sequence"/>
</dbReference>
<organism evidence="1 2">
    <name type="scientific">Clonorchis sinensis</name>
    <name type="common">Chinese liver fluke</name>
    <dbReference type="NCBI Taxonomy" id="79923"/>
    <lineage>
        <taxon>Eukaryota</taxon>
        <taxon>Metazoa</taxon>
        <taxon>Spiralia</taxon>
        <taxon>Lophotrochozoa</taxon>
        <taxon>Platyhelminthes</taxon>
        <taxon>Trematoda</taxon>
        <taxon>Digenea</taxon>
        <taxon>Opisthorchiida</taxon>
        <taxon>Opisthorchiata</taxon>
        <taxon>Opisthorchiidae</taxon>
        <taxon>Clonorchis</taxon>
    </lineage>
</organism>
<sequence length="203" mass="23089">MTCLRLQRVCRYMISKIRDSKISFDIDASLPYGHKFFPIAKMLVCLTAHGPRTNYSCSRNSGLLRINRTTLPFAKMLVCLTAHRPRTNYSCSRNFVLPGINRTILWLHVLEQDLGICGCKVYAKGREKIDQFIVFEDENQIVCTVHIDRIFVWLITHKPPDLLLCASWGIADDFADLHASQGGTSFRHFRGGSAIVITDNNAR</sequence>
<dbReference type="EMBL" id="DF143911">
    <property type="protein sequence ID" value="GAA54661.1"/>
    <property type="molecule type" value="Genomic_DNA"/>
</dbReference>
<proteinExistence type="predicted"/>
<gene>
    <name evidence="1" type="ORF">CLF_104626</name>
</gene>
<reference evidence="1" key="1">
    <citation type="journal article" date="2011" name="Genome Biol.">
        <title>The draft genome of the carcinogenic human liver fluke Clonorchis sinensis.</title>
        <authorList>
            <person name="Wang X."/>
            <person name="Chen W."/>
            <person name="Huang Y."/>
            <person name="Sun J."/>
            <person name="Men J."/>
            <person name="Liu H."/>
            <person name="Luo F."/>
            <person name="Guo L."/>
            <person name="Lv X."/>
            <person name="Deng C."/>
            <person name="Zhou C."/>
            <person name="Fan Y."/>
            <person name="Li X."/>
            <person name="Huang L."/>
            <person name="Hu Y."/>
            <person name="Liang C."/>
            <person name="Hu X."/>
            <person name="Xu J."/>
            <person name="Yu X."/>
        </authorList>
    </citation>
    <scope>NUCLEOTIDE SEQUENCE [LARGE SCALE GENOMIC DNA]</scope>
    <source>
        <strain evidence="1">Henan</strain>
    </source>
</reference>
<name>G7YNY0_CLOSI</name>
<protein>
    <submittedName>
        <fullName evidence="1">Uncharacterized protein</fullName>
    </submittedName>
</protein>
<keyword evidence="2" id="KW-1185">Reference proteome</keyword>
<evidence type="ECO:0000313" key="2">
    <source>
        <dbReference type="Proteomes" id="UP000008909"/>
    </source>
</evidence>
<accession>G7YNY0</accession>